<feature type="transmembrane region" description="Helical" evidence="7">
    <location>
        <begin position="228"/>
        <end position="248"/>
    </location>
</feature>
<feature type="transmembrane region" description="Helical" evidence="7">
    <location>
        <begin position="361"/>
        <end position="379"/>
    </location>
</feature>
<evidence type="ECO:0000256" key="3">
    <source>
        <dbReference type="ARBA" id="ARBA00022692"/>
    </source>
</evidence>
<dbReference type="InterPro" id="IPR020846">
    <property type="entry name" value="MFS_dom"/>
</dbReference>
<comment type="subcellular location">
    <subcellularLocation>
        <location evidence="1">Membrane</location>
        <topology evidence="1">Multi-pass membrane protein</topology>
    </subcellularLocation>
</comment>
<keyword evidence="2" id="KW-0813">Transport</keyword>
<dbReference type="PANTHER" id="PTHR43791:SF35">
    <property type="entry name" value="MAJOR FACILITATOR SUPERFAMILY (MFS) PROFILE DOMAIN-CONTAINING PROTEIN"/>
    <property type="match status" value="1"/>
</dbReference>
<feature type="domain" description="Major facilitator superfamily (MFS) profile" evidence="8">
    <location>
        <begin position="67"/>
        <end position="480"/>
    </location>
</feature>
<feature type="region of interest" description="Disordered" evidence="6">
    <location>
        <begin position="1"/>
        <end position="31"/>
    </location>
</feature>
<dbReference type="Gene3D" id="1.20.1250.20">
    <property type="entry name" value="MFS general substrate transporter like domains"/>
    <property type="match status" value="2"/>
</dbReference>
<evidence type="ECO:0000256" key="4">
    <source>
        <dbReference type="ARBA" id="ARBA00022989"/>
    </source>
</evidence>
<evidence type="ECO:0000256" key="5">
    <source>
        <dbReference type="ARBA" id="ARBA00023136"/>
    </source>
</evidence>
<proteinExistence type="predicted"/>
<dbReference type="Pfam" id="PF07690">
    <property type="entry name" value="MFS_1"/>
    <property type="match status" value="1"/>
</dbReference>
<keyword evidence="4 7" id="KW-1133">Transmembrane helix</keyword>
<sequence>MAEPTKADNINSEEKRAESFDQDPPKEGKVDTVHNDQALEVIVNYDGDREWTEQEEKLLVRKIDKRLLLILFLTYGLQYYDKAMLSQAALFGLREDLDLHVSNRYSMSSSIFYLGFIAGAYPAILLAQRYSIERVIFGIVFIWGVCLILTVACVNWQGLYVQRFFLGFLESGVSPAWMMVVGLWYKKQEQALRMGIWFCSTGYASMVSPLLNYGLGHITGGALAPWRYMYIFAGSITIIWAFVIYFFMPPDPVRAKGFTERERFIAVSRMRTNNSGVRNTHFKIAQLWEILLDVKFWLVFAMAFCIVVANGPFSTFAPIIISQLGFSGLNSLLLLLPAGFVTGTISLVAPYCAYRFPGWRAHLVTICVSGTILASLLLWQLPIEQVGGRLFAIYILASYGGGYAVMMSLAIANTAGYTKKSLASSGLFVGYCGGNILAPMVFKAEEAPGYKTGWITVVVTSIATALLAQVYRAICVWQNKTRDKVGAESFDNAYDDDLTDLKNPQFRYTL</sequence>
<dbReference type="OrthoDB" id="6730379at2759"/>
<feature type="compositionally biased region" description="Basic and acidic residues" evidence="6">
    <location>
        <begin position="12"/>
        <end position="31"/>
    </location>
</feature>
<evidence type="ECO:0000259" key="8">
    <source>
        <dbReference type="PROSITE" id="PS50850"/>
    </source>
</evidence>
<comment type="caution">
    <text evidence="9">The sequence shown here is derived from an EMBL/GenBank/DDBJ whole genome shotgun (WGS) entry which is preliminary data.</text>
</comment>
<dbReference type="GO" id="GO:0022857">
    <property type="term" value="F:transmembrane transporter activity"/>
    <property type="evidence" value="ECO:0007669"/>
    <property type="project" value="InterPro"/>
</dbReference>
<evidence type="ECO:0000256" key="1">
    <source>
        <dbReference type="ARBA" id="ARBA00004141"/>
    </source>
</evidence>
<dbReference type="PROSITE" id="PS50850">
    <property type="entry name" value="MFS"/>
    <property type="match status" value="1"/>
</dbReference>
<keyword evidence="5 7" id="KW-0472">Membrane</keyword>
<feature type="transmembrane region" description="Helical" evidence="7">
    <location>
        <begin position="110"/>
        <end position="128"/>
    </location>
</feature>
<feature type="transmembrane region" description="Helical" evidence="7">
    <location>
        <begin position="164"/>
        <end position="184"/>
    </location>
</feature>
<evidence type="ECO:0000313" key="9">
    <source>
        <dbReference type="EMBL" id="RVX73449.1"/>
    </source>
</evidence>
<accession>A0A438NCE5</accession>
<dbReference type="PANTHER" id="PTHR43791">
    <property type="entry name" value="PERMEASE-RELATED"/>
    <property type="match status" value="1"/>
</dbReference>
<feature type="transmembrane region" description="Helical" evidence="7">
    <location>
        <begin position="391"/>
        <end position="410"/>
    </location>
</feature>
<dbReference type="Proteomes" id="UP000288859">
    <property type="component" value="Unassembled WGS sequence"/>
</dbReference>
<dbReference type="SUPFAM" id="SSF103473">
    <property type="entry name" value="MFS general substrate transporter"/>
    <property type="match status" value="1"/>
</dbReference>
<dbReference type="AlphaFoldDB" id="A0A438NCE5"/>
<dbReference type="VEuPathDB" id="FungiDB:PV10_03823"/>
<feature type="transmembrane region" description="Helical" evidence="7">
    <location>
        <begin position="454"/>
        <end position="474"/>
    </location>
</feature>
<dbReference type="EMBL" id="NAJM01000008">
    <property type="protein sequence ID" value="RVX73449.1"/>
    <property type="molecule type" value="Genomic_DNA"/>
</dbReference>
<reference evidence="9 10" key="1">
    <citation type="submission" date="2017-03" db="EMBL/GenBank/DDBJ databases">
        <title>Genomes of endolithic fungi from Antarctica.</title>
        <authorList>
            <person name="Coleine C."/>
            <person name="Masonjones S."/>
            <person name="Stajich J.E."/>
        </authorList>
    </citation>
    <scope>NUCLEOTIDE SEQUENCE [LARGE SCALE GENOMIC DNA]</scope>
    <source>
        <strain evidence="9 10">CCFEE 6314</strain>
    </source>
</reference>
<dbReference type="GO" id="GO:0016020">
    <property type="term" value="C:membrane"/>
    <property type="evidence" value="ECO:0007669"/>
    <property type="project" value="UniProtKB-SubCell"/>
</dbReference>
<feature type="transmembrane region" description="Helical" evidence="7">
    <location>
        <begin position="296"/>
        <end position="321"/>
    </location>
</feature>
<evidence type="ECO:0000313" key="10">
    <source>
        <dbReference type="Proteomes" id="UP000288859"/>
    </source>
</evidence>
<feature type="transmembrane region" description="Helical" evidence="7">
    <location>
        <begin position="135"/>
        <end position="158"/>
    </location>
</feature>
<gene>
    <name evidence="9" type="ORF">B0A52_03091</name>
</gene>
<organism evidence="9 10">
    <name type="scientific">Exophiala mesophila</name>
    <name type="common">Black yeast-like fungus</name>
    <dbReference type="NCBI Taxonomy" id="212818"/>
    <lineage>
        <taxon>Eukaryota</taxon>
        <taxon>Fungi</taxon>
        <taxon>Dikarya</taxon>
        <taxon>Ascomycota</taxon>
        <taxon>Pezizomycotina</taxon>
        <taxon>Eurotiomycetes</taxon>
        <taxon>Chaetothyriomycetidae</taxon>
        <taxon>Chaetothyriales</taxon>
        <taxon>Herpotrichiellaceae</taxon>
        <taxon>Exophiala</taxon>
    </lineage>
</organism>
<evidence type="ECO:0000256" key="6">
    <source>
        <dbReference type="SAM" id="MobiDB-lite"/>
    </source>
</evidence>
<evidence type="ECO:0000256" key="7">
    <source>
        <dbReference type="SAM" id="Phobius"/>
    </source>
</evidence>
<feature type="transmembrane region" description="Helical" evidence="7">
    <location>
        <begin position="422"/>
        <end position="442"/>
    </location>
</feature>
<name>A0A438NCE5_EXOME</name>
<dbReference type="InterPro" id="IPR011701">
    <property type="entry name" value="MFS"/>
</dbReference>
<protein>
    <recommendedName>
        <fullName evidence="8">Major facilitator superfamily (MFS) profile domain-containing protein</fullName>
    </recommendedName>
</protein>
<dbReference type="InterPro" id="IPR036259">
    <property type="entry name" value="MFS_trans_sf"/>
</dbReference>
<keyword evidence="3 7" id="KW-0812">Transmembrane</keyword>
<feature type="transmembrane region" description="Helical" evidence="7">
    <location>
        <begin position="196"/>
        <end position="216"/>
    </location>
</feature>
<evidence type="ECO:0000256" key="2">
    <source>
        <dbReference type="ARBA" id="ARBA00022448"/>
    </source>
</evidence>
<feature type="transmembrane region" description="Helical" evidence="7">
    <location>
        <begin position="333"/>
        <end position="354"/>
    </location>
</feature>
<feature type="transmembrane region" description="Helical" evidence="7">
    <location>
        <begin position="67"/>
        <end position="90"/>
    </location>
</feature>